<keyword evidence="2" id="KW-1185">Reference proteome</keyword>
<protein>
    <submittedName>
        <fullName evidence="1">Uncharacterized protein</fullName>
    </submittedName>
</protein>
<accession>A0A5C6M753</accession>
<name>A0A5C6M753_9PLAN</name>
<comment type="caution">
    <text evidence="1">The sequence shown here is derived from an EMBL/GenBank/DDBJ whole genome shotgun (WGS) entry which is preliminary data.</text>
</comment>
<gene>
    <name evidence="1" type="ORF">E3A20_10370</name>
</gene>
<proteinExistence type="predicted"/>
<organism evidence="1 2">
    <name type="scientific">Planctomyces bekefii</name>
    <dbReference type="NCBI Taxonomy" id="1653850"/>
    <lineage>
        <taxon>Bacteria</taxon>
        <taxon>Pseudomonadati</taxon>
        <taxon>Planctomycetota</taxon>
        <taxon>Planctomycetia</taxon>
        <taxon>Planctomycetales</taxon>
        <taxon>Planctomycetaceae</taxon>
        <taxon>Planctomyces</taxon>
    </lineage>
</organism>
<reference evidence="1 2" key="1">
    <citation type="submission" date="2019-08" db="EMBL/GenBank/DDBJ databases">
        <title>100 year-old enigma solved: identification of Planctomyces bekefii, the type genus and species of the phylum Planctomycetes.</title>
        <authorList>
            <person name="Svetlana D.N."/>
            <person name="Overmann J."/>
        </authorList>
    </citation>
    <scope>NUCLEOTIDE SEQUENCE [LARGE SCALE GENOMIC DNA]</scope>
    <source>
        <strain evidence="1">Phe10_nw2017</strain>
    </source>
</reference>
<reference evidence="1 2" key="2">
    <citation type="submission" date="2019-08" db="EMBL/GenBank/DDBJ databases">
        <authorList>
            <person name="Henke P."/>
        </authorList>
    </citation>
    <scope>NUCLEOTIDE SEQUENCE [LARGE SCALE GENOMIC DNA]</scope>
    <source>
        <strain evidence="1">Phe10_nw2017</strain>
    </source>
</reference>
<dbReference type="AlphaFoldDB" id="A0A5C6M753"/>
<evidence type="ECO:0000313" key="2">
    <source>
        <dbReference type="Proteomes" id="UP000321083"/>
    </source>
</evidence>
<dbReference type="EMBL" id="SRHE01000167">
    <property type="protein sequence ID" value="TWW09832.1"/>
    <property type="molecule type" value="Genomic_DNA"/>
</dbReference>
<sequence>MTSPELIKIDYSSCSEHGDIVHAKIIKNLDEAIDQMKKNEIKLKINDRKFSLCQNQTERSLPTLKLKKLDENRYRADYKNRTKLITDEIENHHIREIIF</sequence>
<evidence type="ECO:0000313" key="1">
    <source>
        <dbReference type="EMBL" id="TWW09832.1"/>
    </source>
</evidence>
<dbReference type="Proteomes" id="UP000321083">
    <property type="component" value="Unassembled WGS sequence"/>
</dbReference>